<dbReference type="InterPro" id="IPR013137">
    <property type="entry name" value="Znf_TFIIB"/>
</dbReference>
<dbReference type="Proteomes" id="UP000295604">
    <property type="component" value="Unassembled WGS sequence"/>
</dbReference>
<dbReference type="InterPro" id="IPR000812">
    <property type="entry name" value="TFIIB"/>
</dbReference>
<dbReference type="GO" id="GO:0097550">
    <property type="term" value="C:transcription preinitiation complex"/>
    <property type="evidence" value="ECO:0007669"/>
    <property type="project" value="TreeGrafter"/>
</dbReference>
<evidence type="ECO:0000256" key="16">
    <source>
        <dbReference type="SAM" id="MobiDB-lite"/>
    </source>
</evidence>
<dbReference type="AlphaFoldDB" id="A0A4V3I1W1"/>
<evidence type="ECO:0000256" key="11">
    <source>
        <dbReference type="ARBA" id="ARBA00031706"/>
    </source>
</evidence>
<keyword evidence="5" id="KW-0677">Repeat</keyword>
<dbReference type="InterPro" id="IPR013763">
    <property type="entry name" value="Cyclin-like_dom"/>
</dbReference>
<evidence type="ECO:0000256" key="13">
    <source>
        <dbReference type="ARBA" id="ARBA00066213"/>
    </source>
</evidence>
<feature type="region of interest" description="Disordered" evidence="16">
    <location>
        <begin position="59"/>
        <end position="174"/>
    </location>
</feature>
<comment type="caution">
    <text evidence="18">The sequence shown here is derived from an EMBL/GenBank/DDBJ whole genome shotgun (WGS) entry which is preliminary data.</text>
</comment>
<evidence type="ECO:0000256" key="2">
    <source>
        <dbReference type="ARBA" id="ARBA00010857"/>
    </source>
</evidence>
<dbReference type="FunFam" id="1.10.472.10:FF:000141">
    <property type="entry name" value="Transcription initiation factor IIB"/>
    <property type="match status" value="1"/>
</dbReference>
<dbReference type="GO" id="GO:0003743">
    <property type="term" value="F:translation initiation factor activity"/>
    <property type="evidence" value="ECO:0007669"/>
    <property type="project" value="UniProtKB-KW"/>
</dbReference>
<dbReference type="GO" id="GO:0017025">
    <property type="term" value="F:TBP-class protein binding"/>
    <property type="evidence" value="ECO:0007669"/>
    <property type="project" value="InterPro"/>
</dbReference>
<dbReference type="SMART" id="SM00385">
    <property type="entry name" value="CYCLIN"/>
    <property type="match status" value="2"/>
</dbReference>
<feature type="compositionally biased region" description="Basic and acidic residues" evidence="16">
    <location>
        <begin position="96"/>
        <end position="117"/>
    </location>
</feature>
<dbReference type="FunFam" id="2.20.25.10:FF:000036">
    <property type="entry name" value="Transcription initiation factor IIB"/>
    <property type="match status" value="1"/>
</dbReference>
<dbReference type="FunFam" id="1.10.472.170:FF:000001">
    <property type="entry name" value="Transcription initiation factor IIB"/>
    <property type="match status" value="1"/>
</dbReference>
<feature type="domain" description="TFIIB-type" evidence="17">
    <location>
        <begin position="260"/>
        <end position="293"/>
    </location>
</feature>
<keyword evidence="15" id="KW-0175">Coiled coil</keyword>
<feature type="coiled-coil region" evidence="15">
    <location>
        <begin position="199"/>
        <end position="226"/>
    </location>
</feature>
<feature type="compositionally biased region" description="Low complexity" evidence="16">
    <location>
        <begin position="59"/>
        <end position="68"/>
    </location>
</feature>
<dbReference type="GO" id="GO:0005634">
    <property type="term" value="C:nucleus"/>
    <property type="evidence" value="ECO:0007669"/>
    <property type="project" value="UniProtKB-SubCell"/>
</dbReference>
<dbReference type="InterPro" id="IPR023486">
    <property type="entry name" value="TFIIB_CS"/>
</dbReference>
<keyword evidence="18" id="KW-0396">Initiation factor</keyword>
<name>A0A4V3I1W1_9PEZI</name>
<accession>A0A4V3I1W1</accession>
<evidence type="ECO:0000259" key="17">
    <source>
        <dbReference type="PROSITE" id="PS51134"/>
    </source>
</evidence>
<dbReference type="SUPFAM" id="SSF47954">
    <property type="entry name" value="Cyclin-like"/>
    <property type="match status" value="2"/>
</dbReference>
<dbReference type="PANTHER" id="PTHR11618:SF13">
    <property type="entry name" value="TRANSCRIPTION INITIATION FACTOR IIB"/>
    <property type="match status" value="1"/>
</dbReference>
<evidence type="ECO:0000256" key="8">
    <source>
        <dbReference type="ARBA" id="ARBA00023015"/>
    </source>
</evidence>
<keyword evidence="18" id="KW-0648">Protein biosynthesis</keyword>
<dbReference type="GO" id="GO:0008270">
    <property type="term" value="F:zinc ion binding"/>
    <property type="evidence" value="ECO:0007669"/>
    <property type="project" value="UniProtKB-KW"/>
</dbReference>
<keyword evidence="4" id="KW-0479">Metal-binding</keyword>
<gene>
    <name evidence="18" type="primary">sua7</name>
    <name evidence="18" type="ORF">C8034_v006794</name>
</gene>
<dbReference type="Pfam" id="PF00382">
    <property type="entry name" value="TFIIB"/>
    <property type="match status" value="2"/>
</dbReference>
<protein>
    <recommendedName>
        <fullName evidence="3">Transcription initiation factor IIB</fullName>
    </recommendedName>
    <alternativeName>
        <fullName evidence="11">General transcription factor TFIIB</fullName>
    </alternativeName>
</protein>
<dbReference type="GO" id="GO:0051123">
    <property type="term" value="P:RNA polymerase II preinitiation complex assembly"/>
    <property type="evidence" value="ECO:0007669"/>
    <property type="project" value="UniProtKB-ARBA"/>
</dbReference>
<dbReference type="SUPFAM" id="SSF57783">
    <property type="entry name" value="Zinc beta-ribbon"/>
    <property type="match status" value="1"/>
</dbReference>
<comment type="subcellular location">
    <subcellularLocation>
        <location evidence="1">Nucleus</location>
    </subcellularLocation>
</comment>
<dbReference type="InterPro" id="IPR036915">
    <property type="entry name" value="Cyclin-like_sf"/>
</dbReference>
<proteinExistence type="inferred from homology"/>
<keyword evidence="7" id="KW-0862">Zinc</keyword>
<dbReference type="Pfam" id="PF08271">
    <property type="entry name" value="Zn_Ribbon_TF"/>
    <property type="match status" value="1"/>
</dbReference>
<keyword evidence="9" id="KW-0804">Transcription</keyword>
<sequence>MSAVLFYIFDRRKSRQFREACKRDPYLTRKEFSRRRKLSAVQRLEEEEMQRNIMIRKSLASRSTSRVSSEQDYEAEMQQYQHHQSDRLMPVVQRGRQAESDRYNEWAPSERRSRADSDLSSQGGISSRGYAGCTEPHPGVEVEIPPPPRSRTPSPDRTPLIRRDTPPMSAGIYGEDGEVVARPSDVHTYTERKEQSDTHRAVVHKRQELRRRKKELKRRRKVFDEINNIYTPKPYKPKMLGTNGADENANAEGFRDDLNMVVMCPDCKEYPPNLVEEFSSGDMVCGSCGLVVGERIIDTRSEWRTFANDDQGNDDPSRVGDSVNPLLNGSQLETSIAFGDGRDAKQLARLQNKSQNDKASKSLMQAYKEIGAFCDSINLGKNVSDAAKHIFKLTYDHNFMKGKPQEAVIAGCIFIACRQTGVGRTFREIFQVTHVSKKEIGRVFKQLESFLQKIKEENPRGAGSLSNLDGYKASASTSAEDLCTRFCSNLNFRNAQKIENVSRALARKTSSVSELAGRSPLSVAAACIYMASHLMKEPRTSKEIASVAGVSDGTIKTAYRFLYQSRDSLIDKEFGADKKAIEGLPVN</sequence>
<keyword evidence="19" id="KW-1185">Reference proteome</keyword>
<evidence type="ECO:0000313" key="19">
    <source>
        <dbReference type="Proteomes" id="UP000295604"/>
    </source>
</evidence>
<dbReference type="GO" id="GO:0016251">
    <property type="term" value="F:RNA polymerase II general transcription initiation factor activity"/>
    <property type="evidence" value="ECO:0007669"/>
    <property type="project" value="TreeGrafter"/>
</dbReference>
<evidence type="ECO:0000313" key="18">
    <source>
        <dbReference type="EMBL" id="TEA12074.1"/>
    </source>
</evidence>
<evidence type="ECO:0000256" key="10">
    <source>
        <dbReference type="ARBA" id="ARBA00023242"/>
    </source>
</evidence>
<dbReference type="Gene3D" id="1.10.472.170">
    <property type="match status" value="1"/>
</dbReference>
<evidence type="ECO:0000256" key="12">
    <source>
        <dbReference type="ARBA" id="ARBA00056616"/>
    </source>
</evidence>
<evidence type="ECO:0000256" key="14">
    <source>
        <dbReference type="PROSITE-ProRule" id="PRU00469"/>
    </source>
</evidence>
<keyword evidence="8" id="KW-0805">Transcription regulation</keyword>
<evidence type="ECO:0000256" key="5">
    <source>
        <dbReference type="ARBA" id="ARBA00022737"/>
    </source>
</evidence>
<evidence type="ECO:0000256" key="15">
    <source>
        <dbReference type="SAM" id="Coils"/>
    </source>
</evidence>
<reference evidence="18 19" key="1">
    <citation type="submission" date="2018-11" db="EMBL/GenBank/DDBJ databases">
        <title>Genome sequence and assembly of Colletotrichum sidae.</title>
        <authorList>
            <person name="Gan P."/>
            <person name="Shirasu K."/>
        </authorList>
    </citation>
    <scope>NUCLEOTIDE SEQUENCE [LARGE SCALE GENOMIC DNA]</scope>
    <source>
        <strain evidence="18 19">CBS 518.97</strain>
    </source>
</reference>
<dbReference type="PRINTS" id="PR00685">
    <property type="entry name" value="TIFACTORIIB"/>
</dbReference>
<evidence type="ECO:0000256" key="6">
    <source>
        <dbReference type="ARBA" id="ARBA00022771"/>
    </source>
</evidence>
<comment type="subunit">
    <text evidence="13">Associates with TFIID-IIA (DA complex) to form TFIID-IIA-IIB (DAB-complex) which is then recognized by polymerase II.</text>
</comment>
<dbReference type="InterPro" id="IPR013150">
    <property type="entry name" value="TFIIB_cyclin"/>
</dbReference>
<organism evidence="18 19">
    <name type="scientific">Colletotrichum sidae</name>
    <dbReference type="NCBI Taxonomy" id="1347389"/>
    <lineage>
        <taxon>Eukaryota</taxon>
        <taxon>Fungi</taxon>
        <taxon>Dikarya</taxon>
        <taxon>Ascomycota</taxon>
        <taxon>Pezizomycotina</taxon>
        <taxon>Sordariomycetes</taxon>
        <taxon>Hypocreomycetidae</taxon>
        <taxon>Glomerellales</taxon>
        <taxon>Glomerellaceae</taxon>
        <taxon>Colletotrichum</taxon>
        <taxon>Colletotrichum orbiculare species complex</taxon>
    </lineage>
</organism>
<dbReference type="CDD" id="cd20551">
    <property type="entry name" value="CYCLIN_TFIIB_rpt1"/>
    <property type="match status" value="1"/>
</dbReference>
<evidence type="ECO:0000256" key="1">
    <source>
        <dbReference type="ARBA" id="ARBA00004123"/>
    </source>
</evidence>
<comment type="function">
    <text evidence="12">General factor that plays a major role in the activation of eukaryotic genes transcribed by RNA polymerase II.</text>
</comment>
<dbReference type="FunFam" id="1.10.472.10:FF:000008">
    <property type="entry name" value="Transcription initiation factor IIB"/>
    <property type="match status" value="1"/>
</dbReference>
<dbReference type="PROSITE" id="PS00782">
    <property type="entry name" value="TFIIB"/>
    <property type="match status" value="2"/>
</dbReference>
<dbReference type="Gene3D" id="1.10.472.10">
    <property type="entry name" value="Cyclin-like"/>
    <property type="match status" value="1"/>
</dbReference>
<evidence type="ECO:0000256" key="4">
    <source>
        <dbReference type="ARBA" id="ARBA00022723"/>
    </source>
</evidence>
<dbReference type="PROSITE" id="PS51134">
    <property type="entry name" value="ZF_TFIIB"/>
    <property type="match status" value="1"/>
</dbReference>
<dbReference type="PANTHER" id="PTHR11618">
    <property type="entry name" value="TRANSCRIPTION INITIATION FACTOR IIB-RELATED"/>
    <property type="match status" value="1"/>
</dbReference>
<dbReference type="EMBL" id="QAPF01000285">
    <property type="protein sequence ID" value="TEA12074.1"/>
    <property type="molecule type" value="Genomic_DNA"/>
</dbReference>
<keyword evidence="6 14" id="KW-0863">Zinc-finger</keyword>
<keyword evidence="10" id="KW-0539">Nucleus</keyword>
<comment type="similarity">
    <text evidence="2">Belongs to the TFIIB family.</text>
</comment>
<evidence type="ECO:0000256" key="7">
    <source>
        <dbReference type="ARBA" id="ARBA00022833"/>
    </source>
</evidence>
<evidence type="ECO:0000256" key="9">
    <source>
        <dbReference type="ARBA" id="ARBA00023163"/>
    </source>
</evidence>
<evidence type="ECO:0000256" key="3">
    <source>
        <dbReference type="ARBA" id="ARBA00013932"/>
    </source>
</evidence>